<dbReference type="InterPro" id="IPR000795">
    <property type="entry name" value="T_Tr_GTP-bd_dom"/>
</dbReference>
<feature type="compositionally biased region" description="Polar residues" evidence="11">
    <location>
        <begin position="122"/>
        <end position="152"/>
    </location>
</feature>
<evidence type="ECO:0000256" key="5">
    <source>
        <dbReference type="ARBA" id="ARBA00022917"/>
    </source>
</evidence>
<keyword evidence="8" id="KW-0963">Cytoplasm</keyword>
<dbReference type="InterPro" id="IPR036925">
    <property type="entry name" value="TIF_IF2_dom3_sf"/>
</dbReference>
<feature type="compositionally biased region" description="Gly residues" evidence="11">
    <location>
        <begin position="273"/>
        <end position="285"/>
    </location>
</feature>
<dbReference type="RefSeq" id="WP_184095931.1">
    <property type="nucleotide sequence ID" value="NZ_AP023367.1"/>
</dbReference>
<dbReference type="InterPro" id="IPR044145">
    <property type="entry name" value="IF2_II"/>
</dbReference>
<evidence type="ECO:0000256" key="4">
    <source>
        <dbReference type="ARBA" id="ARBA00022741"/>
    </source>
</evidence>
<evidence type="ECO:0000256" key="3">
    <source>
        <dbReference type="ARBA" id="ARBA00022540"/>
    </source>
</evidence>
<evidence type="ECO:0000313" key="13">
    <source>
        <dbReference type="Proteomes" id="UP000515561"/>
    </source>
</evidence>
<dbReference type="FunFam" id="2.40.30.10:FF:000008">
    <property type="entry name" value="Translation initiation factor IF-2"/>
    <property type="match status" value="1"/>
</dbReference>
<dbReference type="InterPro" id="IPR005225">
    <property type="entry name" value="Small_GTP-bd"/>
</dbReference>
<dbReference type="AlphaFoldDB" id="A0A6S6R7F0"/>
<keyword evidence="13" id="KW-1185">Reference proteome</keyword>
<dbReference type="GO" id="GO:0003924">
    <property type="term" value="F:GTPase activity"/>
    <property type="evidence" value="ECO:0007669"/>
    <property type="project" value="UniProtKB-UniRule"/>
</dbReference>
<dbReference type="InterPro" id="IPR027417">
    <property type="entry name" value="P-loop_NTPase"/>
</dbReference>
<sequence length="1051" mass="115562">MAKIKIYELAKEMDKHSKDIVSFLNEKGMDVKSHMSSIDDSAVNMVKSHFSPRDNSQKDTSFRDKQTVSQPHNGDNNRHASAAGSANQQMNRQNQGGGYNNQNRPQGQGYQGQNRDQGQGGYNNQNRDQSQGGYNNQNRDQSQGSYNNQNRSQGGGYNNQNRPQGQGYQGQNRGQGYQGQNRDQSQGGGYNNQNRSQGGGYNNQNRPQGQGYQGQNRGQGYQGQNRDQSQGGGYNQNRSQGGGYNNQNRPQGQGYQGQNRGQGYQGQNRDQSQGGGYNQNRGQGGSYNNQNRPQGQGYQGQNRPQGQGSSYNQSGGQYRSNRPTQDGQNRPYGNGGQNQSSQRPYNNRPGQGGGYNQNRGQGEGYGNRNFGYGGNKDADYKDKDKDADNNNRKRTSTRNDSGKKFDAPIGMSRSDSANNRNNRANKNTKNSKTNYKVYENETDEIKIPKKGQFIKPKPIQAQENKEDEIKTIILPDILTIKELAEKMKMPASNLVKKLFLSGKMVSINQEITFEEAEEIAIEYDIIAEHEVKVDVIEELLKEEEEDVTTMDKRPPVVCVMGHVDHGKTSLLDAIRETSVTSHEAGGITQHIGAYVVEVNGEKITFLDTPGHEAFTSMRMRGAQSTDIAILVVAADDGVMPQTVEAISHAKAAGIQIIVAINKIDKPSANIERVKQELTEHELVAEDWGGDTVFVPVSAHTKEGIDQLLEMIIITAEMVELKANSNRNARGIVIEAELDKGRGPVATILVQKGTLHVGDSLAIGSAYGKVRAMMDDKGRRVKEATPSTPVEILGLNAVPDAGEIFIATDNEKEARTIAETYISQGKEKLIADTKAKLSLDGLFSQIKAGNVKDLNIIIKADVQGSVEAMKQSLLKLSNEEVAVRVIHGGVGAINESDVNLASASNAIIIGFNVRPDNTAKDKADTEKVDLRLYRVIYNAIEDVESAMKGMLEPVFEEKVIGHAEVRQTFKASGLGVIAGSYVLDGKITRGCSARIKREGELIYEGPLASLKRFKDDVKEVATGYECGLVFEKFNDLKEFDIVELYVMQEVPR</sequence>
<evidence type="ECO:0000256" key="8">
    <source>
        <dbReference type="HAMAP-Rule" id="MF_00100"/>
    </source>
</evidence>
<dbReference type="InterPro" id="IPR015760">
    <property type="entry name" value="TIF_IF2"/>
</dbReference>
<dbReference type="Gene3D" id="1.10.10.2480">
    <property type="match status" value="1"/>
</dbReference>
<dbReference type="GO" id="GO:0005525">
    <property type="term" value="F:GTP binding"/>
    <property type="evidence" value="ECO:0007669"/>
    <property type="project" value="UniProtKB-KW"/>
</dbReference>
<keyword evidence="4 8" id="KW-0547">Nucleotide-binding</keyword>
<evidence type="ECO:0000256" key="9">
    <source>
        <dbReference type="RuleBase" id="RU000644"/>
    </source>
</evidence>
<dbReference type="Gene3D" id="3.40.50.10050">
    <property type="entry name" value="Translation initiation factor IF- 2, domain 3"/>
    <property type="match status" value="1"/>
</dbReference>
<dbReference type="CDD" id="cd03702">
    <property type="entry name" value="IF2_mtIF2_II"/>
    <property type="match status" value="1"/>
</dbReference>
<evidence type="ECO:0000256" key="6">
    <source>
        <dbReference type="ARBA" id="ARBA00023134"/>
    </source>
</evidence>
<dbReference type="SUPFAM" id="SSF52156">
    <property type="entry name" value="Initiation factor IF2/eIF5b, domain 3"/>
    <property type="match status" value="1"/>
</dbReference>
<keyword evidence="5 8" id="KW-0648">Protein biosynthesis</keyword>
<reference evidence="12 13" key="1">
    <citation type="journal article" date="2016" name="Int. J. Syst. Evol. Microbiol.">
        <title>Descriptions of Anaerotaenia torta gen. nov., sp. nov. and Anaerocolumna cellulosilytica gen. nov., sp. nov. isolated from a methanogenic reactor of cattle waste.</title>
        <authorList>
            <person name="Uek A."/>
            <person name="Ohtaki Y."/>
            <person name="Kaku N."/>
            <person name="Ueki K."/>
        </authorList>
    </citation>
    <scope>NUCLEOTIDE SEQUENCE [LARGE SCALE GENOMIC DNA]</scope>
    <source>
        <strain evidence="12 13">SN021</strain>
    </source>
</reference>
<gene>
    <name evidence="8" type="primary">infB</name>
    <name evidence="12" type="ORF">acsn021_27540</name>
</gene>
<dbReference type="Pfam" id="PF22042">
    <property type="entry name" value="EF-G_D2"/>
    <property type="match status" value="1"/>
</dbReference>
<dbReference type="PROSITE" id="PS01176">
    <property type="entry name" value="IF2"/>
    <property type="match status" value="1"/>
</dbReference>
<feature type="compositionally biased region" description="Basic and acidic residues" evidence="11">
    <location>
        <begin position="51"/>
        <end position="66"/>
    </location>
</feature>
<dbReference type="Pfam" id="PF04760">
    <property type="entry name" value="IF2_N"/>
    <property type="match status" value="2"/>
</dbReference>
<comment type="subcellular location">
    <subcellularLocation>
        <location evidence="8">Cytoplasm</location>
    </subcellularLocation>
</comment>
<feature type="coiled-coil region" evidence="10">
    <location>
        <begin position="526"/>
        <end position="553"/>
    </location>
</feature>
<dbReference type="CDD" id="cd01887">
    <property type="entry name" value="IF2_eIF5B"/>
    <property type="match status" value="1"/>
</dbReference>
<keyword evidence="10" id="KW-0175">Coiled coil</keyword>
<feature type="compositionally biased region" description="Low complexity" evidence="11">
    <location>
        <begin position="245"/>
        <end position="272"/>
    </location>
</feature>
<keyword evidence="3 8" id="KW-0396">Initiation factor</keyword>
<dbReference type="SUPFAM" id="SSF50447">
    <property type="entry name" value="Translation proteins"/>
    <property type="match status" value="2"/>
</dbReference>
<feature type="compositionally biased region" description="Gly residues" evidence="11">
    <location>
        <begin position="230"/>
        <end position="244"/>
    </location>
</feature>
<evidence type="ECO:0000256" key="1">
    <source>
        <dbReference type="ARBA" id="ARBA00007733"/>
    </source>
</evidence>
<dbReference type="SUPFAM" id="SSF52540">
    <property type="entry name" value="P-loop containing nucleoside triphosphate hydrolases"/>
    <property type="match status" value="1"/>
</dbReference>
<organism evidence="12 13">
    <name type="scientific">Anaerocolumna cellulosilytica</name>
    <dbReference type="NCBI Taxonomy" id="433286"/>
    <lineage>
        <taxon>Bacteria</taxon>
        <taxon>Bacillati</taxon>
        <taxon>Bacillota</taxon>
        <taxon>Clostridia</taxon>
        <taxon>Lachnospirales</taxon>
        <taxon>Lachnospiraceae</taxon>
        <taxon>Anaerocolumna</taxon>
    </lineage>
</organism>
<feature type="binding site" evidence="8">
    <location>
        <begin position="661"/>
        <end position="664"/>
    </location>
    <ligand>
        <name>GTP</name>
        <dbReference type="ChEBI" id="CHEBI:37565"/>
    </ligand>
</feature>
<dbReference type="NCBIfam" id="TIGR00231">
    <property type="entry name" value="small_GTP"/>
    <property type="match status" value="1"/>
</dbReference>
<dbReference type="FunFam" id="2.40.30.10:FF:000007">
    <property type="entry name" value="Translation initiation factor IF-2"/>
    <property type="match status" value="1"/>
</dbReference>
<feature type="compositionally biased region" description="Low complexity" evidence="11">
    <location>
        <begin position="416"/>
        <end position="432"/>
    </location>
</feature>
<feature type="compositionally biased region" description="Basic and acidic residues" evidence="11">
    <location>
        <begin position="376"/>
        <end position="391"/>
    </location>
</feature>
<dbReference type="PANTHER" id="PTHR43381:SF5">
    <property type="entry name" value="TR-TYPE G DOMAIN-CONTAINING PROTEIN"/>
    <property type="match status" value="1"/>
</dbReference>
<dbReference type="GO" id="GO:0003743">
    <property type="term" value="F:translation initiation factor activity"/>
    <property type="evidence" value="ECO:0007669"/>
    <property type="project" value="UniProtKB-UniRule"/>
</dbReference>
<dbReference type="Gene3D" id="3.40.50.300">
    <property type="entry name" value="P-loop containing nucleotide triphosphate hydrolases"/>
    <property type="match status" value="1"/>
</dbReference>
<feature type="compositionally biased region" description="Low complexity" evidence="11">
    <location>
        <begin position="202"/>
        <end position="226"/>
    </location>
</feature>
<keyword evidence="6 8" id="KW-0342">GTP-binding</keyword>
<feature type="region of interest" description="G-domain" evidence="8">
    <location>
        <begin position="555"/>
        <end position="703"/>
    </location>
</feature>
<feature type="compositionally biased region" description="Low complexity" evidence="11">
    <location>
        <begin position="87"/>
        <end position="115"/>
    </location>
</feature>
<proteinExistence type="inferred from homology"/>
<dbReference type="PANTHER" id="PTHR43381">
    <property type="entry name" value="TRANSLATION INITIATION FACTOR IF-2-RELATED"/>
    <property type="match status" value="1"/>
</dbReference>
<dbReference type="PROSITE" id="PS51722">
    <property type="entry name" value="G_TR_2"/>
    <property type="match status" value="1"/>
</dbReference>
<evidence type="ECO:0000256" key="10">
    <source>
        <dbReference type="SAM" id="Coils"/>
    </source>
</evidence>
<evidence type="ECO:0000256" key="2">
    <source>
        <dbReference type="ARBA" id="ARBA00020675"/>
    </source>
</evidence>
<evidence type="ECO:0000313" key="12">
    <source>
        <dbReference type="EMBL" id="BCJ95185.1"/>
    </source>
</evidence>
<evidence type="ECO:0000256" key="11">
    <source>
        <dbReference type="SAM" id="MobiDB-lite"/>
    </source>
</evidence>
<dbReference type="FunFam" id="3.40.50.300:FF:000019">
    <property type="entry name" value="Translation initiation factor IF-2"/>
    <property type="match status" value="1"/>
</dbReference>
<dbReference type="KEGG" id="acel:acsn021_27540"/>
<dbReference type="InterPro" id="IPR006847">
    <property type="entry name" value="IF2_N"/>
</dbReference>
<feature type="compositionally biased region" description="Low complexity" evidence="11">
    <location>
        <begin position="305"/>
        <end position="320"/>
    </location>
</feature>
<dbReference type="Pfam" id="PF00009">
    <property type="entry name" value="GTP_EFTU"/>
    <property type="match status" value="1"/>
</dbReference>
<dbReference type="CDD" id="cd03692">
    <property type="entry name" value="mtIF2_IVc"/>
    <property type="match status" value="1"/>
</dbReference>
<dbReference type="Proteomes" id="UP000515561">
    <property type="component" value="Chromosome"/>
</dbReference>
<comment type="function">
    <text evidence="7 8 9">One of the essential components for the initiation of protein synthesis. Protects formylmethionyl-tRNA from spontaneous hydrolysis and promotes its binding to the 30S ribosomal subunits. Also involved in the hydrolysis of GTP during the formation of the 70S ribosomal complex.</text>
</comment>
<comment type="similarity">
    <text evidence="1 8 9">Belongs to the TRAFAC class translation factor GTPase superfamily. Classic translation factor GTPase family. IF-2 subfamily.</text>
</comment>
<feature type="binding site" evidence="8">
    <location>
        <begin position="607"/>
        <end position="611"/>
    </location>
    <ligand>
        <name>GTP</name>
        <dbReference type="ChEBI" id="CHEBI:37565"/>
    </ligand>
</feature>
<feature type="region of interest" description="Disordered" evidence="11">
    <location>
        <begin position="49"/>
        <end position="432"/>
    </location>
</feature>
<dbReference type="InterPro" id="IPR053905">
    <property type="entry name" value="EF-G-like_DII"/>
</dbReference>
<feature type="compositionally biased region" description="Low complexity" evidence="11">
    <location>
        <begin position="158"/>
        <end position="182"/>
    </location>
</feature>
<feature type="binding site" evidence="8">
    <location>
        <begin position="561"/>
        <end position="568"/>
    </location>
    <ligand>
        <name>GTP</name>
        <dbReference type="ChEBI" id="CHEBI:37565"/>
    </ligand>
</feature>
<feature type="compositionally biased region" description="Gly residues" evidence="11">
    <location>
        <begin position="350"/>
        <end position="365"/>
    </location>
</feature>
<dbReference type="FunFam" id="3.40.50.10050:FF:000001">
    <property type="entry name" value="Translation initiation factor IF-2"/>
    <property type="match status" value="1"/>
</dbReference>
<feature type="compositionally biased region" description="Polar residues" evidence="11">
    <location>
        <begin position="293"/>
        <end position="304"/>
    </location>
</feature>
<dbReference type="NCBIfam" id="TIGR00487">
    <property type="entry name" value="IF-2"/>
    <property type="match status" value="1"/>
</dbReference>
<dbReference type="InterPro" id="IPR009000">
    <property type="entry name" value="Transl_B-barrel_sf"/>
</dbReference>
<dbReference type="InterPro" id="IPR023115">
    <property type="entry name" value="TIF_IF2_dom3"/>
</dbReference>
<dbReference type="Gene3D" id="2.40.30.10">
    <property type="entry name" value="Translation factors"/>
    <property type="match status" value="2"/>
</dbReference>
<accession>A0A6S6R7F0</accession>
<protein>
    <recommendedName>
        <fullName evidence="2 8">Translation initiation factor IF-2</fullName>
    </recommendedName>
</protein>
<dbReference type="Pfam" id="PF11987">
    <property type="entry name" value="IF-2"/>
    <property type="match status" value="1"/>
</dbReference>
<dbReference type="GO" id="GO:0005829">
    <property type="term" value="C:cytosol"/>
    <property type="evidence" value="ECO:0007669"/>
    <property type="project" value="TreeGrafter"/>
</dbReference>
<dbReference type="InterPro" id="IPR000178">
    <property type="entry name" value="TF_IF2_bacterial-like"/>
</dbReference>
<evidence type="ECO:0000256" key="7">
    <source>
        <dbReference type="ARBA" id="ARBA00025162"/>
    </source>
</evidence>
<name>A0A6S6R7F0_9FIRM</name>
<dbReference type="EMBL" id="AP023367">
    <property type="protein sequence ID" value="BCJ95185.1"/>
    <property type="molecule type" value="Genomic_DNA"/>
</dbReference>
<dbReference type="HAMAP" id="MF_00100_B">
    <property type="entry name" value="IF_2_B"/>
    <property type="match status" value="1"/>
</dbReference>